<comment type="caution">
    <text evidence="2">The sequence shown here is derived from an EMBL/GenBank/DDBJ whole genome shotgun (WGS) entry which is preliminary data.</text>
</comment>
<name>A0A1F5YVU4_9BACT</name>
<gene>
    <name evidence="2" type="ORF">A2Z33_03610</name>
</gene>
<proteinExistence type="predicted"/>
<dbReference type="EMBL" id="MFJD01000004">
    <property type="protein sequence ID" value="OGG04214.1"/>
    <property type="molecule type" value="Genomic_DNA"/>
</dbReference>
<dbReference type="AlphaFoldDB" id="A0A1F5YVU4"/>
<evidence type="ECO:0000256" key="1">
    <source>
        <dbReference type="SAM" id="MobiDB-lite"/>
    </source>
</evidence>
<protein>
    <submittedName>
        <fullName evidence="2">Uncharacterized protein</fullName>
    </submittedName>
</protein>
<evidence type="ECO:0000313" key="2">
    <source>
        <dbReference type="EMBL" id="OGG04214.1"/>
    </source>
</evidence>
<feature type="compositionally biased region" description="Pro residues" evidence="1">
    <location>
        <begin position="21"/>
        <end position="30"/>
    </location>
</feature>
<evidence type="ECO:0000313" key="3">
    <source>
        <dbReference type="Proteomes" id="UP000178448"/>
    </source>
</evidence>
<organism evidence="2 3">
    <name type="scientific">Candidatus Gottesmanbacteria bacterium RBG_16_52_11</name>
    <dbReference type="NCBI Taxonomy" id="1798374"/>
    <lineage>
        <taxon>Bacteria</taxon>
        <taxon>Candidatus Gottesmaniibacteriota</taxon>
    </lineage>
</organism>
<reference evidence="2 3" key="1">
    <citation type="journal article" date="2016" name="Nat. Commun.">
        <title>Thousands of microbial genomes shed light on interconnected biogeochemical processes in an aquifer system.</title>
        <authorList>
            <person name="Anantharaman K."/>
            <person name="Brown C.T."/>
            <person name="Hug L.A."/>
            <person name="Sharon I."/>
            <person name="Castelle C.J."/>
            <person name="Probst A.J."/>
            <person name="Thomas B.C."/>
            <person name="Singh A."/>
            <person name="Wilkins M.J."/>
            <person name="Karaoz U."/>
            <person name="Brodie E.L."/>
            <person name="Williams K.H."/>
            <person name="Hubbard S.S."/>
            <person name="Banfield J.F."/>
        </authorList>
    </citation>
    <scope>NUCLEOTIDE SEQUENCE [LARGE SCALE GENOMIC DNA]</scope>
</reference>
<dbReference type="Proteomes" id="UP000178448">
    <property type="component" value="Unassembled WGS sequence"/>
</dbReference>
<feature type="region of interest" description="Disordered" evidence="1">
    <location>
        <begin position="13"/>
        <end position="36"/>
    </location>
</feature>
<sequence length="169" mass="18179">MAELERMLDQLSEAVAGFRRPSPPESPLSPEPAGSAIPYVLQTDTEIDAAKAAAFEAFANRPDQMERAGQLFRELLEKNPDAALNPALLVLMNREGPPPSAAAWHELQQYLELHGGEVTDGMVDDMLVGLALEGIKRGLPALYLKDRPDLSEIVSQHLGLGDPSGNGKG</sequence>
<accession>A0A1F5YVU4</accession>